<evidence type="ECO:0000313" key="1">
    <source>
        <dbReference type="EMBL" id="MPC43451.1"/>
    </source>
</evidence>
<sequence>MMRSRKLPNLKHYYLNPFSTETHFYLEICIRLDHFIDIRKGLWRSQD</sequence>
<dbReference type="AlphaFoldDB" id="A0A5B7F8G0"/>
<reference evidence="1 2" key="1">
    <citation type="submission" date="2019-05" db="EMBL/GenBank/DDBJ databases">
        <title>Another draft genome of Portunus trituberculatus and its Hox gene families provides insights of decapod evolution.</title>
        <authorList>
            <person name="Jeong J.-H."/>
            <person name="Song I."/>
            <person name="Kim S."/>
            <person name="Choi T."/>
            <person name="Kim D."/>
            <person name="Ryu S."/>
            <person name="Kim W."/>
        </authorList>
    </citation>
    <scope>NUCLEOTIDE SEQUENCE [LARGE SCALE GENOMIC DNA]</scope>
    <source>
        <tissue evidence="1">Muscle</tissue>
    </source>
</reference>
<accession>A0A5B7F8G0</accession>
<dbReference type="Proteomes" id="UP000324222">
    <property type="component" value="Unassembled WGS sequence"/>
</dbReference>
<proteinExistence type="predicted"/>
<protein>
    <submittedName>
        <fullName evidence="1">Uncharacterized protein</fullName>
    </submittedName>
</protein>
<evidence type="ECO:0000313" key="2">
    <source>
        <dbReference type="Proteomes" id="UP000324222"/>
    </source>
</evidence>
<organism evidence="1 2">
    <name type="scientific">Portunus trituberculatus</name>
    <name type="common">Swimming crab</name>
    <name type="synonym">Neptunus trituberculatus</name>
    <dbReference type="NCBI Taxonomy" id="210409"/>
    <lineage>
        <taxon>Eukaryota</taxon>
        <taxon>Metazoa</taxon>
        <taxon>Ecdysozoa</taxon>
        <taxon>Arthropoda</taxon>
        <taxon>Crustacea</taxon>
        <taxon>Multicrustacea</taxon>
        <taxon>Malacostraca</taxon>
        <taxon>Eumalacostraca</taxon>
        <taxon>Eucarida</taxon>
        <taxon>Decapoda</taxon>
        <taxon>Pleocyemata</taxon>
        <taxon>Brachyura</taxon>
        <taxon>Eubrachyura</taxon>
        <taxon>Portunoidea</taxon>
        <taxon>Portunidae</taxon>
        <taxon>Portuninae</taxon>
        <taxon>Portunus</taxon>
    </lineage>
</organism>
<comment type="caution">
    <text evidence="1">The sequence shown here is derived from an EMBL/GenBank/DDBJ whole genome shotgun (WGS) entry which is preliminary data.</text>
</comment>
<keyword evidence="2" id="KW-1185">Reference proteome</keyword>
<gene>
    <name evidence="1" type="ORF">E2C01_037099</name>
</gene>
<name>A0A5B7F8G0_PORTR</name>
<dbReference type="EMBL" id="VSRR010005838">
    <property type="protein sequence ID" value="MPC43451.1"/>
    <property type="molecule type" value="Genomic_DNA"/>
</dbReference>